<dbReference type="Gene3D" id="3.30.420.310">
    <property type="entry name" value="2-keto-3-deoxy-galactonokinase, C-terminal domain"/>
    <property type="match status" value="1"/>
</dbReference>
<dbReference type="Proteomes" id="UP000469385">
    <property type="component" value="Unassembled WGS sequence"/>
</dbReference>
<evidence type="ECO:0000313" key="2">
    <source>
        <dbReference type="Proteomes" id="UP000469385"/>
    </source>
</evidence>
<dbReference type="Gene3D" id="3.30.420.300">
    <property type="entry name" value="2-keto-3-deoxy-galactonokinase, substrate binding domain"/>
    <property type="match status" value="1"/>
</dbReference>
<comment type="caution">
    <text evidence="1">The sequence shown here is derived from an EMBL/GenBank/DDBJ whole genome shotgun (WGS) entry which is preliminary data.</text>
</comment>
<sequence>MTGNLIALDWGTSSLRVALLRADGTVVEEHGGSQGILAVAPGGFPAVFAQAIERWRPAPGQLCLASGMVGSRQGWREAPYCPCPAGFDDLARHLAWVPDAPGGVRLGIVPGLSSTRGGVPDVMRGEEIQVMGALALLDRRDGVFVLPGTHSKWVRVAAGRIVDFATFMTGEVYALLRKHSILARTLPPEDGPLDDEAFLRGAAHARASGSLLQAAFSARTLALFDALPPAAQPSYLSGLLVGEELRAQQLPAGAPVVLIGAEALTTRYALALQALGVPSHRLGAEATWRGLGALARTLPPPP</sequence>
<dbReference type="GO" id="GO:0008671">
    <property type="term" value="F:2-dehydro-3-deoxygalactonokinase activity"/>
    <property type="evidence" value="ECO:0007669"/>
    <property type="project" value="InterPro"/>
</dbReference>
<proteinExistence type="predicted"/>
<organism evidence="1 2">
    <name type="scientific">Ramlibacter pinisoli</name>
    <dbReference type="NCBI Taxonomy" id="2682844"/>
    <lineage>
        <taxon>Bacteria</taxon>
        <taxon>Pseudomonadati</taxon>
        <taxon>Pseudomonadota</taxon>
        <taxon>Betaproteobacteria</taxon>
        <taxon>Burkholderiales</taxon>
        <taxon>Comamonadaceae</taxon>
        <taxon>Ramlibacter</taxon>
    </lineage>
</organism>
<dbReference type="CDD" id="cd24012">
    <property type="entry name" value="ASKHA_NBD_KDGal-kinase"/>
    <property type="match status" value="1"/>
</dbReference>
<gene>
    <name evidence="1" type="ORF">GON04_19130</name>
</gene>
<name>A0A6N8IX59_9BURK</name>
<dbReference type="InterPro" id="IPR042257">
    <property type="entry name" value="DGOK_C"/>
</dbReference>
<keyword evidence="2" id="KW-1185">Reference proteome</keyword>
<reference evidence="1 2" key="1">
    <citation type="submission" date="2019-12" db="EMBL/GenBank/DDBJ databases">
        <authorList>
            <person name="Huq M.A."/>
        </authorList>
    </citation>
    <scope>NUCLEOTIDE SEQUENCE [LARGE SCALE GENOMIC DNA]</scope>
    <source>
        <strain evidence="1 2">MAH-25</strain>
    </source>
</reference>
<protein>
    <submittedName>
        <fullName evidence="1">2-dehydro-3-deoxygalactonokinase</fullName>
    </submittedName>
</protein>
<dbReference type="EMBL" id="WSEL01000009">
    <property type="protein sequence ID" value="MVQ31579.1"/>
    <property type="molecule type" value="Genomic_DNA"/>
</dbReference>
<accession>A0A6N8IX59</accession>
<dbReference type="Pfam" id="PF05035">
    <property type="entry name" value="DGOK"/>
    <property type="match status" value="1"/>
</dbReference>
<dbReference type="AlphaFoldDB" id="A0A6N8IX59"/>
<dbReference type="RefSeq" id="WP_181653664.1">
    <property type="nucleotide sequence ID" value="NZ_WSEL01000009.1"/>
</dbReference>
<dbReference type="GO" id="GO:0034194">
    <property type="term" value="P:D-galactonate catabolic process"/>
    <property type="evidence" value="ECO:0007669"/>
    <property type="project" value="InterPro"/>
</dbReference>
<dbReference type="InterPro" id="IPR007729">
    <property type="entry name" value="DGOK"/>
</dbReference>
<dbReference type="InterPro" id="IPR042258">
    <property type="entry name" value="DGOK_N"/>
</dbReference>
<keyword evidence="1" id="KW-0418">Kinase</keyword>
<keyword evidence="1" id="KW-0808">Transferase</keyword>
<evidence type="ECO:0000313" key="1">
    <source>
        <dbReference type="EMBL" id="MVQ31579.1"/>
    </source>
</evidence>